<dbReference type="KEGG" id="ole:K0B96_16195"/>
<keyword evidence="2" id="KW-1185">Reference proteome</keyword>
<organism evidence="1 2">
    <name type="scientific">Horticoccus luteus</name>
    <dbReference type="NCBI Taxonomy" id="2862869"/>
    <lineage>
        <taxon>Bacteria</taxon>
        <taxon>Pseudomonadati</taxon>
        <taxon>Verrucomicrobiota</taxon>
        <taxon>Opitutia</taxon>
        <taxon>Opitutales</taxon>
        <taxon>Opitutaceae</taxon>
        <taxon>Horticoccus</taxon>
    </lineage>
</organism>
<dbReference type="Proteomes" id="UP000825051">
    <property type="component" value="Chromosome"/>
</dbReference>
<gene>
    <name evidence="1" type="ORF">K0B96_16195</name>
</gene>
<evidence type="ECO:0000313" key="1">
    <source>
        <dbReference type="EMBL" id="QYM78824.1"/>
    </source>
</evidence>
<dbReference type="EMBL" id="CP080507">
    <property type="protein sequence ID" value="QYM78824.1"/>
    <property type="molecule type" value="Genomic_DNA"/>
</dbReference>
<sequence length="79" mass="8660">MNLPVGEQDFLRALVKTSRQRPHHVRWQDRDGSERVTTLSPADAARLNAAAHTLHLSKEALLRAAAHLPAAPRPSVPPS</sequence>
<dbReference type="AlphaFoldDB" id="A0A8F9TT98"/>
<dbReference type="RefSeq" id="WP_220161928.1">
    <property type="nucleotide sequence ID" value="NZ_CP080507.1"/>
</dbReference>
<accession>A0A8F9TT98</accession>
<name>A0A8F9TT98_9BACT</name>
<evidence type="ECO:0000313" key="2">
    <source>
        <dbReference type="Proteomes" id="UP000825051"/>
    </source>
</evidence>
<proteinExistence type="predicted"/>
<protein>
    <submittedName>
        <fullName evidence="1">Uncharacterized protein</fullName>
    </submittedName>
</protein>
<reference evidence="1" key="1">
    <citation type="submission" date="2021-08" db="EMBL/GenBank/DDBJ databases">
        <title>Genome of a novel bacterium of the phylum Verrucomicrobia, Oleiharenicola sp. KSB-15.</title>
        <authorList>
            <person name="Chung J.-H."/>
            <person name="Ahn J.-H."/>
            <person name="Yoon Y."/>
            <person name="Kim D.-Y."/>
            <person name="An S.-H."/>
            <person name="Park I."/>
            <person name="Yeon J."/>
        </authorList>
    </citation>
    <scope>NUCLEOTIDE SEQUENCE</scope>
    <source>
        <strain evidence="1">KSB-15</strain>
    </source>
</reference>